<dbReference type="PROSITE" id="PS51379">
    <property type="entry name" value="4FE4S_FER_2"/>
    <property type="match status" value="1"/>
</dbReference>
<organism evidence="9 10">
    <name type="scientific">Desulfoferula mesophila</name>
    <dbReference type="NCBI Taxonomy" id="3058419"/>
    <lineage>
        <taxon>Bacteria</taxon>
        <taxon>Pseudomonadati</taxon>
        <taxon>Thermodesulfobacteriota</taxon>
        <taxon>Desulfarculia</taxon>
        <taxon>Desulfarculales</taxon>
        <taxon>Desulfarculaceae</taxon>
        <taxon>Desulfoferula</taxon>
    </lineage>
</organism>
<dbReference type="RefSeq" id="WP_338603718.1">
    <property type="nucleotide sequence ID" value="NZ_AP028679.1"/>
</dbReference>
<keyword evidence="6 7" id="KW-0411">Iron-sulfur</keyword>
<dbReference type="PANTHER" id="PTHR36923:SF3">
    <property type="entry name" value="FERREDOXIN"/>
    <property type="match status" value="1"/>
</dbReference>
<dbReference type="InterPro" id="IPR017896">
    <property type="entry name" value="4Fe4S_Fe-S-bd"/>
</dbReference>
<evidence type="ECO:0000256" key="1">
    <source>
        <dbReference type="ARBA" id="ARBA00003532"/>
    </source>
</evidence>
<evidence type="ECO:0000259" key="8">
    <source>
        <dbReference type="PROSITE" id="PS51379"/>
    </source>
</evidence>
<keyword evidence="5 7" id="KW-0408">Iron</keyword>
<evidence type="ECO:0000256" key="5">
    <source>
        <dbReference type="ARBA" id="ARBA00023004"/>
    </source>
</evidence>
<dbReference type="Gene3D" id="3.30.70.20">
    <property type="match status" value="1"/>
</dbReference>
<dbReference type="EMBL" id="AP028679">
    <property type="protein sequence ID" value="BEQ17037.1"/>
    <property type="molecule type" value="Genomic_DNA"/>
</dbReference>
<dbReference type="KEGG" id="dmp:FAK_41030"/>
<dbReference type="GO" id="GO:0005506">
    <property type="term" value="F:iron ion binding"/>
    <property type="evidence" value="ECO:0007669"/>
    <property type="project" value="UniProtKB-UniRule"/>
</dbReference>
<evidence type="ECO:0000256" key="3">
    <source>
        <dbReference type="ARBA" id="ARBA00022723"/>
    </source>
</evidence>
<dbReference type="AlphaFoldDB" id="A0AAU9F5I8"/>
<dbReference type="InterPro" id="IPR051269">
    <property type="entry name" value="Fe-S_cluster_ET"/>
</dbReference>
<keyword evidence="4 7" id="KW-0249">Electron transport</keyword>
<gene>
    <name evidence="9" type="ORF">FAK_41030</name>
</gene>
<protein>
    <recommendedName>
        <fullName evidence="7">Ferredoxin</fullName>
    </recommendedName>
</protein>
<evidence type="ECO:0000313" key="9">
    <source>
        <dbReference type="EMBL" id="BEQ17037.1"/>
    </source>
</evidence>
<proteinExistence type="predicted"/>
<dbReference type="SUPFAM" id="SSF54862">
    <property type="entry name" value="4Fe-4S ferredoxins"/>
    <property type="match status" value="1"/>
</dbReference>
<sequence length="62" mass="6667">MSQKVVVDQETCIGCGNCEAVCPEVFKLDPAIDKSQVIKPEGGPDCVEDAIDQCPVEAISWQ</sequence>
<evidence type="ECO:0000256" key="2">
    <source>
        <dbReference type="ARBA" id="ARBA00022448"/>
    </source>
</evidence>
<dbReference type="Pfam" id="PF13370">
    <property type="entry name" value="Fer4_13"/>
    <property type="match status" value="1"/>
</dbReference>
<comment type="function">
    <text evidence="1 7">Ferredoxins are iron-sulfur proteins that transfer electrons in a wide variety of metabolic reactions.</text>
</comment>
<dbReference type="InterPro" id="IPR001080">
    <property type="entry name" value="3Fe4S_ferredoxin"/>
</dbReference>
<dbReference type="GO" id="GO:0009055">
    <property type="term" value="F:electron transfer activity"/>
    <property type="evidence" value="ECO:0007669"/>
    <property type="project" value="UniProtKB-UniRule"/>
</dbReference>
<name>A0AAU9F5I8_9BACT</name>
<dbReference type="PANTHER" id="PTHR36923">
    <property type="entry name" value="FERREDOXIN"/>
    <property type="match status" value="1"/>
</dbReference>
<reference evidence="10" key="1">
    <citation type="journal article" date="2023" name="Arch. Microbiol.">
        <title>Desulfoferula mesophilus gen. nov. sp. nov., a mesophilic sulfate-reducing bacterium isolated from a brackish lake sediment.</title>
        <authorList>
            <person name="Watanabe T."/>
            <person name="Yabe T."/>
            <person name="Tsuji J.M."/>
            <person name="Fukui M."/>
        </authorList>
    </citation>
    <scope>NUCLEOTIDE SEQUENCE [LARGE SCALE GENOMIC DNA]</scope>
    <source>
        <strain evidence="10">12FAK</strain>
    </source>
</reference>
<evidence type="ECO:0000313" key="10">
    <source>
        <dbReference type="Proteomes" id="UP001366166"/>
    </source>
</evidence>
<evidence type="ECO:0000256" key="4">
    <source>
        <dbReference type="ARBA" id="ARBA00022982"/>
    </source>
</evidence>
<dbReference type="Proteomes" id="UP001366166">
    <property type="component" value="Chromosome"/>
</dbReference>
<dbReference type="InterPro" id="IPR017900">
    <property type="entry name" value="4Fe4S_Fe_S_CS"/>
</dbReference>
<keyword evidence="2 7" id="KW-0813">Transport</keyword>
<evidence type="ECO:0000256" key="6">
    <source>
        <dbReference type="ARBA" id="ARBA00023014"/>
    </source>
</evidence>
<keyword evidence="3 7" id="KW-0479">Metal-binding</keyword>
<accession>A0AAU9F5I8</accession>
<dbReference type="GO" id="GO:0051536">
    <property type="term" value="F:iron-sulfur cluster binding"/>
    <property type="evidence" value="ECO:0007669"/>
    <property type="project" value="UniProtKB-KW"/>
</dbReference>
<evidence type="ECO:0000256" key="7">
    <source>
        <dbReference type="RuleBase" id="RU368020"/>
    </source>
</evidence>
<keyword evidence="10" id="KW-1185">Reference proteome</keyword>
<dbReference type="PRINTS" id="PR00352">
    <property type="entry name" value="3FE4SFRDOXIN"/>
</dbReference>
<feature type="domain" description="4Fe-4S ferredoxin-type" evidence="8">
    <location>
        <begin position="3"/>
        <end position="31"/>
    </location>
</feature>
<dbReference type="PROSITE" id="PS00198">
    <property type="entry name" value="4FE4S_FER_1"/>
    <property type="match status" value="1"/>
</dbReference>